<proteinExistence type="predicted"/>
<reference evidence="1" key="1">
    <citation type="submission" date="2020-07" db="EMBL/GenBank/DDBJ databases">
        <authorList>
            <person name="Nazaruddin N."/>
        </authorList>
    </citation>
    <scope>NUCLEOTIDE SEQUENCE</scope>
</reference>
<keyword evidence="2" id="KW-1185">Reference proteome</keyword>
<feature type="non-terminal residue" evidence="1">
    <location>
        <position position="1"/>
    </location>
</feature>
<evidence type="ECO:0000313" key="1">
    <source>
        <dbReference type="EMBL" id="CAD1472276.1"/>
    </source>
</evidence>
<protein>
    <submittedName>
        <fullName evidence="1">Uncharacterized protein</fullName>
    </submittedName>
</protein>
<sequence length="51" mass="6063">VSICNFLTNWGQEVYNIQNIYNIQCQQYAVINAAKRWDHCQIKMPQIFSLN</sequence>
<comment type="caution">
    <text evidence="1">The sequence shown here is derived from an EMBL/GenBank/DDBJ whole genome shotgun (WGS) entry which is preliminary data.</text>
</comment>
<dbReference type="Proteomes" id="UP000752696">
    <property type="component" value="Unassembled WGS sequence"/>
</dbReference>
<name>A0A6V7H054_9HYME</name>
<accession>A0A6V7H054</accession>
<evidence type="ECO:0000313" key="2">
    <source>
        <dbReference type="Proteomes" id="UP000752696"/>
    </source>
</evidence>
<organism evidence="1 2">
    <name type="scientific">Heterotrigona itama</name>
    <dbReference type="NCBI Taxonomy" id="395501"/>
    <lineage>
        <taxon>Eukaryota</taxon>
        <taxon>Metazoa</taxon>
        <taxon>Ecdysozoa</taxon>
        <taxon>Arthropoda</taxon>
        <taxon>Hexapoda</taxon>
        <taxon>Insecta</taxon>
        <taxon>Pterygota</taxon>
        <taxon>Neoptera</taxon>
        <taxon>Endopterygota</taxon>
        <taxon>Hymenoptera</taxon>
        <taxon>Apocrita</taxon>
        <taxon>Aculeata</taxon>
        <taxon>Apoidea</taxon>
        <taxon>Anthophila</taxon>
        <taxon>Apidae</taxon>
        <taxon>Heterotrigona</taxon>
    </lineage>
</organism>
<gene>
    <name evidence="1" type="ORF">MHI_LOCUS284811</name>
</gene>
<dbReference type="AlphaFoldDB" id="A0A6V7H054"/>
<dbReference type="EMBL" id="CAJDYZ010005171">
    <property type="protein sequence ID" value="CAD1472276.1"/>
    <property type="molecule type" value="Genomic_DNA"/>
</dbReference>